<dbReference type="InterPro" id="IPR020831">
    <property type="entry name" value="GlycerAld/Erythrose_P_DH"/>
</dbReference>
<dbReference type="GO" id="GO:0006006">
    <property type="term" value="P:glucose metabolic process"/>
    <property type="evidence" value="ECO:0007669"/>
    <property type="project" value="InterPro"/>
</dbReference>
<reference evidence="14 15" key="1">
    <citation type="journal article" date="2006" name="Int. J. Syst. Evol. Microbiol.">
        <title>Myroides pelagicus sp. nov., isolated from seawater in Thailand.</title>
        <authorList>
            <person name="Yoon J."/>
            <person name="Maneerat S."/>
            <person name="Kawai F."/>
            <person name="Yokota A."/>
        </authorList>
    </citation>
    <scope>NUCLEOTIDE SEQUENCE [LARGE SCALE GENOMIC DNA]</scope>
    <source>
        <strain evidence="14 15">SM1T</strain>
    </source>
</reference>
<gene>
    <name evidence="14" type="primary">gap</name>
    <name evidence="14" type="ORF">GJV77_04590</name>
</gene>
<dbReference type="OrthoDB" id="9803304at2"/>
<evidence type="ECO:0000256" key="4">
    <source>
        <dbReference type="ARBA" id="ARBA00023002"/>
    </source>
</evidence>
<comment type="similarity">
    <text evidence="2 11">Belongs to the glyceraldehyde-3-phosphate dehydrogenase family.</text>
</comment>
<evidence type="ECO:0000256" key="3">
    <source>
        <dbReference type="ARBA" id="ARBA00011881"/>
    </source>
</evidence>
<name>A0A7K1GKY7_9FLAO</name>
<dbReference type="RefSeq" id="WP_155035180.1">
    <property type="nucleotide sequence ID" value="NZ_JAYMMG010000014.1"/>
</dbReference>
<dbReference type="PANTHER" id="PTHR10836:SF76">
    <property type="entry name" value="GLYCERALDEHYDE-3-PHOSPHATE DEHYDROGENASE-RELATED"/>
    <property type="match status" value="1"/>
</dbReference>
<dbReference type="GO" id="GO:0004365">
    <property type="term" value="F:glyceraldehyde-3-phosphate dehydrogenase (NAD+) (phosphorylating) activity"/>
    <property type="evidence" value="ECO:0007669"/>
    <property type="project" value="UniProtKB-EC"/>
</dbReference>
<organism evidence="14 15">
    <name type="scientific">Myroides pelagicus</name>
    <dbReference type="NCBI Taxonomy" id="270914"/>
    <lineage>
        <taxon>Bacteria</taxon>
        <taxon>Pseudomonadati</taxon>
        <taxon>Bacteroidota</taxon>
        <taxon>Flavobacteriia</taxon>
        <taxon>Flavobacteriales</taxon>
        <taxon>Flavobacteriaceae</taxon>
        <taxon>Myroides</taxon>
    </lineage>
</organism>
<comment type="function">
    <text evidence="1">Catalyzes the oxidative phosphorylation of glyceraldehyde 3-phosphate (G3P) to 1,3-bisphosphoglycerate (BPG) using the cofactor NAD. The first reaction step involves the formation of a hemiacetal intermediate between G3P and a cysteine residue, and this hemiacetal intermediate is then oxidized to a thioester, with concomitant reduction of NAD to NADH. The reduced NADH is then exchanged with the second NAD, and the thioester is attacked by a nucleophilic inorganic phosphate to produce BPG.</text>
</comment>
<feature type="binding site" evidence="9">
    <location>
        <begin position="12"/>
        <end position="13"/>
    </location>
    <ligand>
        <name>NAD(+)</name>
        <dbReference type="ChEBI" id="CHEBI:57540"/>
    </ligand>
</feature>
<evidence type="ECO:0000256" key="9">
    <source>
        <dbReference type="PIRSR" id="PIRSR000149-3"/>
    </source>
</evidence>
<keyword evidence="4 12" id="KW-0560">Oxidoreductase</keyword>
<dbReference type="CDD" id="cd18126">
    <property type="entry name" value="GAPDH_I_C"/>
    <property type="match status" value="1"/>
</dbReference>
<feature type="active site" description="Nucleophile" evidence="7">
    <location>
        <position position="150"/>
    </location>
</feature>
<dbReference type="InterPro" id="IPR036291">
    <property type="entry name" value="NAD(P)-bd_dom_sf"/>
</dbReference>
<dbReference type="CDD" id="cd05214">
    <property type="entry name" value="GAPDH_I_N"/>
    <property type="match status" value="1"/>
</dbReference>
<dbReference type="Pfam" id="PF00044">
    <property type="entry name" value="Gp_dh_N"/>
    <property type="match status" value="1"/>
</dbReference>
<evidence type="ECO:0000256" key="5">
    <source>
        <dbReference type="ARBA" id="ARBA00023027"/>
    </source>
</evidence>
<dbReference type="InterPro" id="IPR020829">
    <property type="entry name" value="GlycerAld_3-P_DH_cat"/>
</dbReference>
<dbReference type="InterPro" id="IPR006424">
    <property type="entry name" value="Glyceraldehyde-3-P_DH_1"/>
</dbReference>
<keyword evidence="15" id="KW-1185">Reference proteome</keyword>
<dbReference type="Pfam" id="PF02800">
    <property type="entry name" value="Gp_dh_C"/>
    <property type="match status" value="1"/>
</dbReference>
<comment type="subunit">
    <text evidence="3">Homotetramer.</text>
</comment>
<feature type="domain" description="Glyceraldehyde 3-phosphate dehydrogenase NAD(P) binding" evidence="13">
    <location>
        <begin position="3"/>
        <end position="150"/>
    </location>
</feature>
<feature type="binding site" evidence="9">
    <location>
        <position position="120"/>
    </location>
    <ligand>
        <name>NAD(+)</name>
        <dbReference type="ChEBI" id="CHEBI:57540"/>
    </ligand>
</feature>
<dbReference type="InterPro" id="IPR020828">
    <property type="entry name" value="GlycerAld_3-P_DH_NAD(P)-bd"/>
</dbReference>
<dbReference type="NCBIfam" id="TIGR01534">
    <property type="entry name" value="GAPDH-I"/>
    <property type="match status" value="1"/>
</dbReference>
<dbReference type="FunFam" id="3.40.50.720:FF:000001">
    <property type="entry name" value="Glyceraldehyde-3-phosphate dehydrogenase"/>
    <property type="match status" value="1"/>
</dbReference>
<dbReference type="EC" id="1.2.1.-" evidence="12"/>
<evidence type="ECO:0000259" key="13">
    <source>
        <dbReference type="SMART" id="SM00846"/>
    </source>
</evidence>
<evidence type="ECO:0000256" key="10">
    <source>
        <dbReference type="PIRSR" id="PIRSR000149-4"/>
    </source>
</evidence>
<dbReference type="Proteomes" id="UP000488936">
    <property type="component" value="Unassembled WGS sequence"/>
</dbReference>
<feature type="binding site" evidence="8">
    <location>
        <position position="180"/>
    </location>
    <ligand>
        <name>D-glyceraldehyde 3-phosphate</name>
        <dbReference type="ChEBI" id="CHEBI:59776"/>
    </ligand>
</feature>
<accession>A0A7K1GKY7</accession>
<sequence>MKTRIGINGFGRIGRLMLREAVKSNDVEVVAVNDLMQVEHLAYLIKYDSVHGRFDGTVEVKDGHLVVNGKTIRVTAEKDPSLLKWDEVKVDVVADCTGIFKDLKGAQKHIDAGAKKVLISAPSPDAPMFVMGVNEKELKSTDTIISNASCTTNCLAPLAKVLNDNFGIAEGLMTTIHATTATQFTVDGPSKKDFRGGRSALVNMIPASTGAAKAVGKVIPALNGKLTGMSMRVPTADVSAVDLTVKLAKETTYEQVMAVLKKASENELKGVMAYVEDDVVSQDFVSDTHTCIVDSKAGIALNSTFYKFVAWYDNEYGYSAKMVEMAALMNSLK</sequence>
<evidence type="ECO:0000313" key="14">
    <source>
        <dbReference type="EMBL" id="MTH29199.1"/>
    </source>
</evidence>
<evidence type="ECO:0000256" key="7">
    <source>
        <dbReference type="PIRSR" id="PIRSR000149-1"/>
    </source>
</evidence>
<dbReference type="EMBL" id="WMJY01000007">
    <property type="protein sequence ID" value="MTH29199.1"/>
    <property type="molecule type" value="Genomic_DNA"/>
</dbReference>
<keyword evidence="5 9" id="KW-0520">NAD</keyword>
<dbReference type="SMART" id="SM00846">
    <property type="entry name" value="Gp_dh_N"/>
    <property type="match status" value="1"/>
</dbReference>
<dbReference type="Gene3D" id="3.40.50.720">
    <property type="entry name" value="NAD(P)-binding Rossmann-like Domain"/>
    <property type="match status" value="1"/>
</dbReference>
<feature type="binding site" evidence="9">
    <location>
        <position position="34"/>
    </location>
    <ligand>
        <name>NAD(+)</name>
        <dbReference type="ChEBI" id="CHEBI:57540"/>
    </ligand>
</feature>
<dbReference type="PRINTS" id="PR00078">
    <property type="entry name" value="G3PDHDRGNASE"/>
</dbReference>
<evidence type="ECO:0000256" key="6">
    <source>
        <dbReference type="ARBA" id="ARBA00047698"/>
    </source>
</evidence>
<dbReference type="PROSITE" id="PS00071">
    <property type="entry name" value="GAPDH"/>
    <property type="match status" value="1"/>
</dbReference>
<dbReference type="GO" id="GO:0050661">
    <property type="term" value="F:NADP binding"/>
    <property type="evidence" value="ECO:0007669"/>
    <property type="project" value="InterPro"/>
</dbReference>
<dbReference type="SUPFAM" id="SSF51735">
    <property type="entry name" value="NAD(P)-binding Rossmann-fold domains"/>
    <property type="match status" value="1"/>
</dbReference>
<evidence type="ECO:0000313" key="15">
    <source>
        <dbReference type="Proteomes" id="UP000488936"/>
    </source>
</evidence>
<feature type="binding site" evidence="9">
    <location>
        <position position="314"/>
    </location>
    <ligand>
        <name>NAD(+)</name>
        <dbReference type="ChEBI" id="CHEBI:57540"/>
    </ligand>
</feature>
<dbReference type="AlphaFoldDB" id="A0A7K1GKY7"/>
<evidence type="ECO:0000256" key="1">
    <source>
        <dbReference type="ARBA" id="ARBA00003501"/>
    </source>
</evidence>
<proteinExistence type="inferred from homology"/>
<evidence type="ECO:0000256" key="8">
    <source>
        <dbReference type="PIRSR" id="PIRSR000149-2"/>
    </source>
</evidence>
<feature type="site" description="Activates thiol group during catalysis" evidence="10">
    <location>
        <position position="177"/>
    </location>
</feature>
<evidence type="ECO:0000256" key="12">
    <source>
        <dbReference type="RuleBase" id="RU361160"/>
    </source>
</evidence>
<dbReference type="PIRSF" id="PIRSF000149">
    <property type="entry name" value="GAP_DH"/>
    <property type="match status" value="1"/>
</dbReference>
<feature type="binding site" evidence="8">
    <location>
        <begin position="209"/>
        <end position="210"/>
    </location>
    <ligand>
        <name>D-glyceraldehyde 3-phosphate</name>
        <dbReference type="ChEBI" id="CHEBI:59776"/>
    </ligand>
</feature>
<dbReference type="SUPFAM" id="SSF55347">
    <property type="entry name" value="Glyceraldehyde-3-phosphate dehydrogenase-like, C-terminal domain"/>
    <property type="match status" value="1"/>
</dbReference>
<dbReference type="PANTHER" id="PTHR10836">
    <property type="entry name" value="GLYCERALDEHYDE 3-PHOSPHATE DEHYDROGENASE"/>
    <property type="match status" value="1"/>
</dbReference>
<feature type="binding site" evidence="8">
    <location>
        <begin position="149"/>
        <end position="151"/>
    </location>
    <ligand>
        <name>D-glyceraldehyde 3-phosphate</name>
        <dbReference type="ChEBI" id="CHEBI:59776"/>
    </ligand>
</feature>
<dbReference type="FunFam" id="3.30.360.10:FF:000001">
    <property type="entry name" value="Glyceraldehyde-3-phosphate dehydrogenase"/>
    <property type="match status" value="1"/>
</dbReference>
<feature type="binding site" evidence="8">
    <location>
        <position position="232"/>
    </location>
    <ligand>
        <name>D-glyceraldehyde 3-phosphate</name>
        <dbReference type="ChEBI" id="CHEBI:59776"/>
    </ligand>
</feature>
<dbReference type="InterPro" id="IPR020830">
    <property type="entry name" value="GlycerAld_3-P_DH_AS"/>
</dbReference>
<keyword evidence="9" id="KW-0547">Nucleotide-binding</keyword>
<dbReference type="Gene3D" id="3.30.360.10">
    <property type="entry name" value="Dihydrodipicolinate Reductase, domain 2"/>
    <property type="match status" value="1"/>
</dbReference>
<dbReference type="GO" id="GO:0051287">
    <property type="term" value="F:NAD binding"/>
    <property type="evidence" value="ECO:0007669"/>
    <property type="project" value="InterPro"/>
</dbReference>
<comment type="caution">
    <text evidence="14">The sequence shown here is derived from an EMBL/GenBank/DDBJ whole genome shotgun (WGS) entry which is preliminary data.</text>
</comment>
<evidence type="ECO:0000256" key="2">
    <source>
        <dbReference type="ARBA" id="ARBA00007406"/>
    </source>
</evidence>
<comment type="catalytic activity">
    <reaction evidence="6">
        <text>D-glyceraldehyde 3-phosphate + phosphate + NAD(+) = (2R)-3-phospho-glyceroyl phosphate + NADH + H(+)</text>
        <dbReference type="Rhea" id="RHEA:10300"/>
        <dbReference type="ChEBI" id="CHEBI:15378"/>
        <dbReference type="ChEBI" id="CHEBI:43474"/>
        <dbReference type="ChEBI" id="CHEBI:57540"/>
        <dbReference type="ChEBI" id="CHEBI:57604"/>
        <dbReference type="ChEBI" id="CHEBI:57945"/>
        <dbReference type="ChEBI" id="CHEBI:59776"/>
        <dbReference type="EC" id="1.2.1.12"/>
    </reaction>
</comment>
<protein>
    <recommendedName>
        <fullName evidence="12">Glyceraldehyde-3-phosphate dehydrogenase</fullName>
        <ecNumber evidence="12">1.2.1.-</ecNumber>
    </recommendedName>
</protein>
<evidence type="ECO:0000256" key="11">
    <source>
        <dbReference type="RuleBase" id="RU000397"/>
    </source>
</evidence>